<dbReference type="AlphaFoldDB" id="A0A926JV42"/>
<dbReference type="InterPro" id="IPR054168">
    <property type="entry name" value="PG_1098_Fer"/>
</dbReference>
<proteinExistence type="predicted"/>
<dbReference type="GO" id="GO:0008168">
    <property type="term" value="F:methyltransferase activity"/>
    <property type="evidence" value="ECO:0007669"/>
    <property type="project" value="UniProtKB-KW"/>
</dbReference>
<dbReference type="Proteomes" id="UP000653730">
    <property type="component" value="Unassembled WGS sequence"/>
</dbReference>
<dbReference type="CDD" id="cd02440">
    <property type="entry name" value="AdoMet_MTases"/>
    <property type="match status" value="1"/>
</dbReference>
<reference evidence="3 4" key="1">
    <citation type="submission" date="2020-09" db="EMBL/GenBank/DDBJ databases">
        <title>Sinomicrobium weinanense sp. nov., a halophilic bacteria isolated from saline-alkali soil.</title>
        <authorList>
            <person name="Wu P."/>
            <person name="Ren H."/>
            <person name="Mei Y."/>
            <person name="Liang Y."/>
            <person name="Chen Z."/>
        </authorList>
    </citation>
    <scope>NUCLEOTIDE SEQUENCE [LARGE SCALE GENOMIC DNA]</scope>
    <source>
        <strain evidence="3 4">FJxs</strain>
    </source>
</reference>
<keyword evidence="3" id="KW-0808">Transferase</keyword>
<dbReference type="Pfam" id="PF18096">
    <property type="entry name" value="Thump_like"/>
    <property type="match status" value="1"/>
</dbReference>
<comment type="caution">
    <text evidence="3">The sequence shown here is derived from an EMBL/GenBank/DDBJ whole genome shotgun (WGS) entry which is preliminary data.</text>
</comment>
<dbReference type="SUPFAM" id="SSF53335">
    <property type="entry name" value="S-adenosyl-L-methionine-dependent methyltransferases"/>
    <property type="match status" value="1"/>
</dbReference>
<evidence type="ECO:0000259" key="2">
    <source>
        <dbReference type="Pfam" id="PF22013"/>
    </source>
</evidence>
<dbReference type="EMBL" id="JACVDC010000079">
    <property type="protein sequence ID" value="MBC9797926.1"/>
    <property type="molecule type" value="Genomic_DNA"/>
</dbReference>
<evidence type="ECO:0000259" key="1">
    <source>
        <dbReference type="Pfam" id="PF18096"/>
    </source>
</evidence>
<organism evidence="3 4">
    <name type="scientific">Sinomicrobium weinanense</name>
    <dbReference type="NCBI Taxonomy" id="2842200"/>
    <lineage>
        <taxon>Bacteria</taxon>
        <taxon>Pseudomonadati</taxon>
        <taxon>Bacteroidota</taxon>
        <taxon>Flavobacteriia</taxon>
        <taxon>Flavobacteriales</taxon>
        <taxon>Flavobacteriaceae</taxon>
        <taxon>Sinomicrobium</taxon>
    </lineage>
</organism>
<protein>
    <submittedName>
        <fullName evidence="3">Class I SAM-dependent methyltransferase</fullName>
    </submittedName>
</protein>
<gene>
    <name evidence="3" type="ORF">IBL28_18285</name>
</gene>
<dbReference type="Gene3D" id="1.10.10.1110">
    <property type="entry name" value="Methyltransferase PG1098, N-terminal domain"/>
    <property type="match status" value="1"/>
</dbReference>
<feature type="domain" description="THUMP-like" evidence="1">
    <location>
        <begin position="323"/>
        <end position="393"/>
    </location>
</feature>
<feature type="domain" description="PG-1098 ferredoxin-like" evidence="2">
    <location>
        <begin position="279"/>
        <end position="322"/>
    </location>
</feature>
<dbReference type="InterPro" id="IPR029063">
    <property type="entry name" value="SAM-dependent_MTases_sf"/>
</dbReference>
<keyword evidence="3" id="KW-0489">Methyltransferase</keyword>
<dbReference type="Pfam" id="PF22013">
    <property type="entry name" value="PG_1098_Fer"/>
    <property type="match status" value="1"/>
</dbReference>
<accession>A0A926JV42</accession>
<keyword evidence="4" id="KW-1185">Reference proteome</keyword>
<sequence>MNKLILNTGVQNFILKNKNTDIVSLLLKKSPFEGVSMKEVANQVEVRKKALKKLPLWYNTPNIYYPSKLSMEQTSSEVTAKYKAGLTDGKKLIDLTGGFGVDSLFFAEKVDRVFHCETDPELSEIASYNYEIFGVKNITTIPGDGVDHLKRSGQQFDWIYADPSRRNDRKGKVFMLRDCLPDIPAHLDTLFSHSENILIKTSPILDITSGITELRDVKEVHVVAVKNEVKELLWVLKKGYRGDILLRAVNLEKGTEQTFRFYREEENRATPGHILPLKYLYEPNAAILKAGGFKSLAEKTGLGKLHPHSHLYTSEELLENFPGRAFRITAVYPYTKKVLKPVLNKGKANITIRNFPESVAQVRKKFSVQDGGDRYLFFTTDRNDEKIVIACDKNILI</sequence>
<evidence type="ECO:0000313" key="4">
    <source>
        <dbReference type="Proteomes" id="UP000653730"/>
    </source>
</evidence>
<dbReference type="GO" id="GO:0032259">
    <property type="term" value="P:methylation"/>
    <property type="evidence" value="ECO:0007669"/>
    <property type="project" value="UniProtKB-KW"/>
</dbReference>
<dbReference type="InterPro" id="IPR041497">
    <property type="entry name" value="Thump-like"/>
</dbReference>
<name>A0A926JV42_9FLAO</name>
<evidence type="ECO:0000313" key="3">
    <source>
        <dbReference type="EMBL" id="MBC9797926.1"/>
    </source>
</evidence>
<dbReference type="Gene3D" id="3.40.50.150">
    <property type="entry name" value="Vaccinia Virus protein VP39"/>
    <property type="match status" value="1"/>
</dbReference>